<organism evidence="2 3">
    <name type="scientific">Sphingobacterium bambusae</name>
    <dbReference type="NCBI Taxonomy" id="662858"/>
    <lineage>
        <taxon>Bacteria</taxon>
        <taxon>Pseudomonadati</taxon>
        <taxon>Bacteroidota</taxon>
        <taxon>Sphingobacteriia</taxon>
        <taxon>Sphingobacteriales</taxon>
        <taxon>Sphingobacteriaceae</taxon>
        <taxon>Sphingobacterium</taxon>
    </lineage>
</organism>
<comment type="caution">
    <text evidence="2">The sequence shown here is derived from an EMBL/GenBank/DDBJ whole genome shotgun (WGS) entry which is preliminary data.</text>
</comment>
<keyword evidence="3" id="KW-1185">Reference proteome</keyword>
<evidence type="ECO:0000313" key="3">
    <source>
        <dbReference type="Proteomes" id="UP001597525"/>
    </source>
</evidence>
<reference evidence="3" key="1">
    <citation type="journal article" date="2019" name="Int. J. Syst. Evol. Microbiol.">
        <title>The Global Catalogue of Microorganisms (GCM) 10K type strain sequencing project: providing services to taxonomists for standard genome sequencing and annotation.</title>
        <authorList>
            <consortium name="The Broad Institute Genomics Platform"/>
            <consortium name="The Broad Institute Genome Sequencing Center for Infectious Disease"/>
            <person name="Wu L."/>
            <person name="Ma J."/>
        </authorList>
    </citation>
    <scope>NUCLEOTIDE SEQUENCE [LARGE SCALE GENOMIC DNA]</scope>
    <source>
        <strain evidence="3">KCTC 22814</strain>
    </source>
</reference>
<evidence type="ECO:0000256" key="1">
    <source>
        <dbReference type="SAM" id="SignalP"/>
    </source>
</evidence>
<sequence>MKILNILKPVFFLAVISLLFAACTKEELIQPASGEAQVNVLLDGVDEGEESSMKMASASGEKMSNVQQVTIPFNEEFSLQATLEAEQSTTVVRKVSMSAGNRAAASKTVTALPQGVRYRVVAYDETGKYVADNVYTVGSSSSNTPFKLNAGKSYTFLAFSIRSSSDVPAVNTAQSLSAASLSGLNGSSDFMYFKSTVTLNAGDNNLNVVLKHLFTQITTSINAAAVGTIESSSVTLGPHHSSVGVKLTDASISYNGTAGTTPLTFTGVGTTKITSTPTIISHPATQAGVLTIASIKAGGTTRTGLEVTGLNIQPGVKYNLNLTLTPKFGISLGGYTWAPANLVYNNGNYGFAANQGVYGDQWQVNALLPIGKGSGSEGQQTYDAAKDPCRKVTSNGGNWRTPTMAQLQAITGANRNEKPIFHVRYDLPGQPRASYNGVGGLFIGTTTQPAQADIDNYVFLPYAGESSWGQGQMGTYWTVTPSSANNERFQFNTGDVTWPYSSQYYNAGGSIRCVKAQ</sequence>
<feature type="signal peptide" evidence="1">
    <location>
        <begin position="1"/>
        <end position="21"/>
    </location>
</feature>
<dbReference type="EMBL" id="JBHUPB010000004">
    <property type="protein sequence ID" value="MFD2966823.1"/>
    <property type="molecule type" value="Genomic_DNA"/>
</dbReference>
<dbReference type="Proteomes" id="UP001597525">
    <property type="component" value="Unassembled WGS sequence"/>
</dbReference>
<evidence type="ECO:0000313" key="2">
    <source>
        <dbReference type="EMBL" id="MFD2966823.1"/>
    </source>
</evidence>
<gene>
    <name evidence="2" type="ORF">ACFS7Y_05470</name>
</gene>
<name>A0ABW6BEG9_9SPHI</name>
<protein>
    <submittedName>
        <fullName evidence="2">Fimbrillin family protein</fullName>
    </submittedName>
</protein>
<accession>A0ABW6BEG9</accession>
<dbReference type="CDD" id="cd13120">
    <property type="entry name" value="BF2867_like_N"/>
    <property type="match status" value="1"/>
</dbReference>
<proteinExistence type="predicted"/>
<dbReference type="RefSeq" id="WP_320182522.1">
    <property type="nucleotide sequence ID" value="NZ_CP138332.1"/>
</dbReference>
<keyword evidence="1" id="KW-0732">Signal</keyword>
<feature type="chain" id="PRO_5046480520" evidence="1">
    <location>
        <begin position="22"/>
        <end position="517"/>
    </location>
</feature>
<dbReference type="PROSITE" id="PS51257">
    <property type="entry name" value="PROKAR_LIPOPROTEIN"/>
    <property type="match status" value="1"/>
</dbReference>